<feature type="compositionally biased region" description="Polar residues" evidence="8">
    <location>
        <begin position="1"/>
        <end position="21"/>
    </location>
</feature>
<organism evidence="10 11">
    <name type="scientific">Galerina marginata (strain CBS 339.88)</name>
    <dbReference type="NCBI Taxonomy" id="685588"/>
    <lineage>
        <taxon>Eukaryota</taxon>
        <taxon>Fungi</taxon>
        <taxon>Dikarya</taxon>
        <taxon>Basidiomycota</taxon>
        <taxon>Agaricomycotina</taxon>
        <taxon>Agaricomycetes</taxon>
        <taxon>Agaricomycetidae</taxon>
        <taxon>Agaricales</taxon>
        <taxon>Agaricineae</taxon>
        <taxon>Strophariaceae</taxon>
        <taxon>Galerina</taxon>
    </lineage>
</organism>
<comment type="similarity">
    <text evidence="5">Belongs to the PUF3 family.</text>
</comment>
<keyword evidence="11" id="KW-1185">Reference proteome</keyword>
<feature type="compositionally biased region" description="Polar residues" evidence="8">
    <location>
        <begin position="54"/>
        <end position="69"/>
    </location>
</feature>
<evidence type="ECO:0000256" key="7">
    <source>
        <dbReference type="PROSITE-ProRule" id="PRU00317"/>
    </source>
</evidence>
<feature type="repeat" description="Pumilio" evidence="7">
    <location>
        <begin position="598"/>
        <end position="634"/>
    </location>
</feature>
<dbReference type="Pfam" id="PF00806">
    <property type="entry name" value="PUF"/>
    <property type="match status" value="8"/>
</dbReference>
<dbReference type="PROSITE" id="PS50302">
    <property type="entry name" value="PUM"/>
    <property type="match status" value="6"/>
</dbReference>
<dbReference type="InterPro" id="IPR033712">
    <property type="entry name" value="Pumilio_RNA-bd"/>
</dbReference>
<dbReference type="HOGENOM" id="CLU_354128_0_0_1"/>
<evidence type="ECO:0000256" key="4">
    <source>
        <dbReference type="ARBA" id="ARBA00022884"/>
    </source>
</evidence>
<dbReference type="InterPro" id="IPR011989">
    <property type="entry name" value="ARM-like"/>
</dbReference>
<feature type="repeat" description="Pumilio" evidence="7">
    <location>
        <begin position="527"/>
        <end position="563"/>
    </location>
</feature>
<evidence type="ECO:0000313" key="11">
    <source>
        <dbReference type="Proteomes" id="UP000027222"/>
    </source>
</evidence>
<dbReference type="InterPro" id="IPR016024">
    <property type="entry name" value="ARM-type_fold"/>
</dbReference>
<dbReference type="GO" id="GO:0000288">
    <property type="term" value="P:nuclear-transcribed mRNA catabolic process, deadenylation-dependent decay"/>
    <property type="evidence" value="ECO:0007669"/>
    <property type="project" value="TreeGrafter"/>
</dbReference>
<dbReference type="InterPro" id="IPR033133">
    <property type="entry name" value="PUM-HD"/>
</dbReference>
<dbReference type="Gene3D" id="1.25.10.10">
    <property type="entry name" value="Leucine-rich Repeat Variant"/>
    <property type="match status" value="1"/>
</dbReference>
<keyword evidence="3" id="KW-0677">Repeat</keyword>
<proteinExistence type="inferred from homology"/>
<evidence type="ECO:0000256" key="6">
    <source>
        <dbReference type="ARBA" id="ARBA00081811"/>
    </source>
</evidence>
<reference evidence="11" key="1">
    <citation type="journal article" date="2014" name="Proc. Natl. Acad. Sci. U.S.A.">
        <title>Extensive sampling of basidiomycete genomes demonstrates inadequacy of the white-rot/brown-rot paradigm for wood decay fungi.</title>
        <authorList>
            <person name="Riley R."/>
            <person name="Salamov A.A."/>
            <person name="Brown D.W."/>
            <person name="Nagy L.G."/>
            <person name="Floudas D."/>
            <person name="Held B.W."/>
            <person name="Levasseur A."/>
            <person name="Lombard V."/>
            <person name="Morin E."/>
            <person name="Otillar R."/>
            <person name="Lindquist E.A."/>
            <person name="Sun H."/>
            <person name="LaButti K.M."/>
            <person name="Schmutz J."/>
            <person name="Jabbour D."/>
            <person name="Luo H."/>
            <person name="Baker S.E."/>
            <person name="Pisabarro A.G."/>
            <person name="Walton J.D."/>
            <person name="Blanchette R.A."/>
            <person name="Henrissat B."/>
            <person name="Martin F."/>
            <person name="Cullen D."/>
            <person name="Hibbett D.S."/>
            <person name="Grigoriev I.V."/>
        </authorList>
    </citation>
    <scope>NUCLEOTIDE SEQUENCE [LARGE SCALE GENOMIC DNA]</scope>
    <source>
        <strain evidence="11">CBS 339.88</strain>
    </source>
</reference>
<feature type="repeat" description="Pumilio" evidence="7">
    <location>
        <begin position="635"/>
        <end position="670"/>
    </location>
</feature>
<evidence type="ECO:0000256" key="2">
    <source>
        <dbReference type="ARBA" id="ARBA00022490"/>
    </source>
</evidence>
<dbReference type="STRING" id="685588.A0A067TEQ3"/>
<dbReference type="OrthoDB" id="668540at2759"/>
<evidence type="ECO:0000256" key="8">
    <source>
        <dbReference type="SAM" id="MobiDB-lite"/>
    </source>
</evidence>
<feature type="repeat" description="Pumilio" evidence="7">
    <location>
        <begin position="671"/>
        <end position="706"/>
    </location>
</feature>
<accession>A0A067TEQ3</accession>
<evidence type="ECO:0000313" key="10">
    <source>
        <dbReference type="EMBL" id="KDR81636.1"/>
    </source>
</evidence>
<dbReference type="PANTHER" id="PTHR12537">
    <property type="entry name" value="RNA BINDING PROTEIN PUMILIO-RELATED"/>
    <property type="match status" value="1"/>
</dbReference>
<dbReference type="FunFam" id="1.25.10.10:FF:000004">
    <property type="entry name" value="Pumilio homolog 1 isoform 2"/>
    <property type="match status" value="1"/>
</dbReference>
<sequence length="793" mass="89939">MSSNPSRAQSRSHSPNPQNEQRIQDLGASIRHGFTLGIPPNGRYISDDEWQVWGSRSGSPQSEPSTPKPVNTFRPPDLGPPNPGAMIHVTENGRTTDTNAFPSQLHPTGLSGQPSWPSAGNILQFGNAPLIVVSNEPPAMPVASNWFPRPGMADHQQLYSDIRVTHPPTAPGRPDYPVAYPPPHLPFPPRNSRFEPLPMPPPMSEDIHASFRGMPVEDDRIFYPPRHMPPNFQIGPPHPPHFPQLHASYNAYPPPECGNYYPIQPPEPFSDYAFRFEGFHLHHGRPHYPMHHPNSTINNNGYPHPHPHPLTTNSIPDLGRQVIRNHPFDYPTQAPGQQFFYPAPQIFLSPPMPPMHLNVGPRNSAPFLNNRKLALPSKDQAVSPSQSPRHVASHTPPKAKQGIKQSGHSSPNSAQEFPHGGLRQPRRINYLLPSERSPILEDFRSNRDKNWELKEIYGHIIEFSGDQHGSRFIQQKLEVAEDDEKQKIFEEIVPLKTEQLIRDVFGNYVIQKFFEFGTRAQRDILAEVIEQQVVTLSLHIYGCRVVQRAVDYISEAQQSAIIRHLEQDILTCIKDAHGNHVIQKLVEVVDPGRLTFLPMICDNILELSTHPYGCRVLQRCLENLSEEHTRDLMGAIHRHTLELMQDQYGNYVIQFIIDQGRDRDKAIVISRIRSNLVKLSQHKYASNVCEKALICSDSEIRHVLINEVMTTPTADSENPILTMIKDQYANYVLQRALTVVEGEQREAFYVQVKPLVVALRKSTVTYNRPLVSIERLMDRYFGKQTSRSPRKST</sequence>
<dbReference type="SMART" id="SM00025">
    <property type="entry name" value="Pumilio"/>
    <property type="match status" value="8"/>
</dbReference>
<feature type="repeat" description="Pumilio" evidence="7">
    <location>
        <begin position="715"/>
        <end position="751"/>
    </location>
</feature>
<evidence type="ECO:0000259" key="9">
    <source>
        <dbReference type="PROSITE" id="PS50303"/>
    </source>
</evidence>
<feature type="domain" description="PUM-HD" evidence="9">
    <location>
        <begin position="435"/>
        <end position="777"/>
    </location>
</feature>
<feature type="region of interest" description="Disordered" evidence="8">
    <location>
        <begin position="1"/>
        <end position="82"/>
    </location>
</feature>
<protein>
    <recommendedName>
        <fullName evidence="6">Pumilio homology domain family member 3</fullName>
    </recommendedName>
</protein>
<dbReference type="GO" id="GO:0003730">
    <property type="term" value="F:mRNA 3'-UTR binding"/>
    <property type="evidence" value="ECO:0007669"/>
    <property type="project" value="TreeGrafter"/>
</dbReference>
<evidence type="ECO:0000256" key="5">
    <source>
        <dbReference type="ARBA" id="ARBA00060736"/>
    </source>
</evidence>
<feature type="compositionally biased region" description="Polar residues" evidence="8">
    <location>
        <begin position="403"/>
        <end position="415"/>
    </location>
</feature>
<gene>
    <name evidence="10" type="ORF">GALMADRAFT_239707</name>
</gene>
<keyword evidence="2" id="KW-0963">Cytoplasm</keyword>
<dbReference type="Proteomes" id="UP000027222">
    <property type="component" value="Unassembled WGS sequence"/>
</dbReference>
<comment type="subcellular location">
    <subcellularLocation>
        <location evidence="1">Cytoplasm</location>
    </subcellularLocation>
</comment>
<keyword evidence="4" id="KW-0694">RNA-binding</keyword>
<evidence type="ECO:0000256" key="3">
    <source>
        <dbReference type="ARBA" id="ARBA00022737"/>
    </source>
</evidence>
<dbReference type="PROSITE" id="PS50303">
    <property type="entry name" value="PUM_HD"/>
    <property type="match status" value="1"/>
</dbReference>
<name>A0A067TEQ3_GALM3</name>
<dbReference type="PANTHER" id="PTHR12537:SF12">
    <property type="entry name" value="MATERNAL PROTEIN PUMILIO"/>
    <property type="match status" value="1"/>
</dbReference>
<dbReference type="GO" id="GO:0005737">
    <property type="term" value="C:cytoplasm"/>
    <property type="evidence" value="ECO:0007669"/>
    <property type="project" value="UniProtKB-SubCell"/>
</dbReference>
<dbReference type="InterPro" id="IPR001313">
    <property type="entry name" value="Pumilio_RNA-bd_rpt"/>
</dbReference>
<dbReference type="CDD" id="cd07920">
    <property type="entry name" value="Pumilio"/>
    <property type="match status" value="1"/>
</dbReference>
<dbReference type="EMBL" id="KL142370">
    <property type="protein sequence ID" value="KDR81636.1"/>
    <property type="molecule type" value="Genomic_DNA"/>
</dbReference>
<feature type="repeat" description="Pumilio" evidence="7">
    <location>
        <begin position="455"/>
        <end position="490"/>
    </location>
</feature>
<dbReference type="SUPFAM" id="SSF48371">
    <property type="entry name" value="ARM repeat"/>
    <property type="match status" value="1"/>
</dbReference>
<dbReference type="AlphaFoldDB" id="A0A067TEQ3"/>
<feature type="region of interest" description="Disordered" evidence="8">
    <location>
        <begin position="378"/>
        <end position="424"/>
    </location>
</feature>
<evidence type="ECO:0000256" key="1">
    <source>
        <dbReference type="ARBA" id="ARBA00004496"/>
    </source>
</evidence>